<feature type="region of interest" description="Disordered" evidence="7">
    <location>
        <begin position="1"/>
        <end position="24"/>
    </location>
</feature>
<reference evidence="9 10" key="1">
    <citation type="submission" date="2017-03" db="EMBL/GenBank/DDBJ databases">
        <title>Widespread Adenine N6-methylation of Active Genes in Fungi.</title>
        <authorList>
            <consortium name="DOE Joint Genome Institute"/>
            <person name="Mondo S.J."/>
            <person name="Dannebaum R.O."/>
            <person name="Kuo R.C."/>
            <person name="Louie K.B."/>
            <person name="Bewick A.J."/>
            <person name="Labutti K."/>
            <person name="Haridas S."/>
            <person name="Kuo A."/>
            <person name="Salamov A."/>
            <person name="Ahrendt S.R."/>
            <person name="Lau R."/>
            <person name="Bowen B.P."/>
            <person name="Lipzen A."/>
            <person name="Sullivan W."/>
            <person name="Andreopoulos W.B."/>
            <person name="Clum A."/>
            <person name="Lindquist E."/>
            <person name="Daum C."/>
            <person name="Northen T.R."/>
            <person name="Ramamoorthy G."/>
            <person name="Schmitz R.J."/>
            <person name="Gryganskyi A."/>
            <person name="Culley D."/>
            <person name="Magnuson J."/>
            <person name="James T.Y."/>
            <person name="O'Malley M.A."/>
            <person name="Stajich J.E."/>
            <person name="Spatafora J.W."/>
            <person name="Visel A."/>
            <person name="Grigoriev I.V."/>
        </authorList>
    </citation>
    <scope>NUCLEOTIDE SEQUENCE [LARGE SCALE GENOMIC DNA]</scope>
    <source>
        <strain evidence="9 10">NRRL Y-17943</strain>
    </source>
</reference>
<keyword evidence="5 8" id="KW-0472">Membrane</keyword>
<comment type="caution">
    <text evidence="9">The sequence shown here is derived from an EMBL/GenBank/DDBJ whole genome shotgun (WGS) entry which is preliminary data.</text>
</comment>
<dbReference type="PANTHER" id="PTHR20855">
    <property type="entry name" value="ADIPOR/PROGESTIN RECEPTOR-RELATED"/>
    <property type="match status" value="1"/>
</dbReference>
<dbReference type="OrthoDB" id="529367at2759"/>
<proteinExistence type="inferred from homology"/>
<dbReference type="GO" id="GO:0016020">
    <property type="term" value="C:membrane"/>
    <property type="evidence" value="ECO:0007669"/>
    <property type="project" value="UniProtKB-SubCell"/>
</dbReference>
<dbReference type="InterPro" id="IPR004254">
    <property type="entry name" value="AdipoR/HlyIII-related"/>
</dbReference>
<evidence type="ECO:0000313" key="9">
    <source>
        <dbReference type="EMBL" id="ORX35308.1"/>
    </source>
</evidence>
<sequence>MGQNHQPSERTPLRADTTVDTATPSDKDLWRQTLTYEESHRLLPWQSDNDHIRTGYRRQIRSIRGCIWSAFAFFHNETVNIHTHSIGAFFFAILIPLHLFPTHFPTFGRASDPLPTPPTTHDKIALTLNLVCSVACLGLSSWFHTVCCHSREVSDLSHRGDYVSCPGSVSKTDAGQLGIVILTCGTIIAGLYYSFYGQPVLQGLYMGFIFLAGVATTYTVLSPAQRTHRWRRTTAFIALGLSAVIPVAHVIIARGLTYARQVVSLDLVIAGGASYIFGAILYAARVPERFSPGTFDYLGASHQIFHCFVLGGAGLQYAALRGMVWGRQSLP</sequence>
<feature type="binding site" evidence="6">
    <location>
        <position position="144"/>
    </location>
    <ligand>
        <name>Zn(2+)</name>
        <dbReference type="ChEBI" id="CHEBI:29105"/>
    </ligand>
</feature>
<dbReference type="GO" id="GO:0046872">
    <property type="term" value="F:metal ion binding"/>
    <property type="evidence" value="ECO:0007669"/>
    <property type="project" value="UniProtKB-KW"/>
</dbReference>
<name>A0A1Y1UB90_9TREE</name>
<keyword evidence="10" id="KW-1185">Reference proteome</keyword>
<dbReference type="PANTHER" id="PTHR20855:SF52">
    <property type="entry name" value="ADIPONECTIN RECEPTOR PROTEIN"/>
    <property type="match status" value="1"/>
</dbReference>
<evidence type="ECO:0000256" key="5">
    <source>
        <dbReference type="ARBA" id="ARBA00023136"/>
    </source>
</evidence>
<evidence type="ECO:0000256" key="3">
    <source>
        <dbReference type="ARBA" id="ARBA00022692"/>
    </source>
</evidence>
<feature type="transmembrane region" description="Helical" evidence="8">
    <location>
        <begin position="202"/>
        <end position="221"/>
    </location>
</feature>
<feature type="transmembrane region" description="Helical" evidence="8">
    <location>
        <begin position="177"/>
        <end position="196"/>
    </location>
</feature>
<evidence type="ECO:0000313" key="10">
    <source>
        <dbReference type="Proteomes" id="UP000193218"/>
    </source>
</evidence>
<dbReference type="EMBL" id="NBSH01000011">
    <property type="protein sequence ID" value="ORX35308.1"/>
    <property type="molecule type" value="Genomic_DNA"/>
</dbReference>
<feature type="transmembrane region" description="Helical" evidence="8">
    <location>
        <begin position="233"/>
        <end position="256"/>
    </location>
</feature>
<gene>
    <name evidence="9" type="ORF">BD324DRAFT_661376</name>
</gene>
<dbReference type="RefSeq" id="XP_021869498.1">
    <property type="nucleotide sequence ID" value="XM_022018897.1"/>
</dbReference>
<organism evidence="9 10">
    <name type="scientific">Kockovaella imperatae</name>
    <dbReference type="NCBI Taxonomy" id="4999"/>
    <lineage>
        <taxon>Eukaryota</taxon>
        <taxon>Fungi</taxon>
        <taxon>Dikarya</taxon>
        <taxon>Basidiomycota</taxon>
        <taxon>Agaricomycotina</taxon>
        <taxon>Tremellomycetes</taxon>
        <taxon>Tremellales</taxon>
        <taxon>Cuniculitremaceae</taxon>
        <taxon>Kockovaella</taxon>
    </lineage>
</organism>
<dbReference type="Proteomes" id="UP000193218">
    <property type="component" value="Unassembled WGS sequence"/>
</dbReference>
<evidence type="ECO:0000256" key="6">
    <source>
        <dbReference type="PIRSR" id="PIRSR604254-1"/>
    </source>
</evidence>
<dbReference type="FunCoup" id="A0A1Y1UB90">
    <property type="interactions" value="31"/>
</dbReference>
<comment type="similarity">
    <text evidence="2">Belongs to the ADIPOR family.</text>
</comment>
<evidence type="ECO:0000256" key="1">
    <source>
        <dbReference type="ARBA" id="ARBA00004141"/>
    </source>
</evidence>
<keyword evidence="6" id="KW-0862">Zinc</keyword>
<evidence type="ECO:0000256" key="2">
    <source>
        <dbReference type="ARBA" id="ARBA00007018"/>
    </source>
</evidence>
<dbReference type="Pfam" id="PF03006">
    <property type="entry name" value="HlyIII"/>
    <property type="match status" value="1"/>
</dbReference>
<feature type="binding site" evidence="6">
    <location>
        <position position="306"/>
    </location>
    <ligand>
        <name>Zn(2+)</name>
        <dbReference type="ChEBI" id="CHEBI:29105"/>
    </ligand>
</feature>
<dbReference type="GO" id="GO:0038023">
    <property type="term" value="F:signaling receptor activity"/>
    <property type="evidence" value="ECO:0007669"/>
    <property type="project" value="TreeGrafter"/>
</dbReference>
<feature type="transmembrane region" description="Helical" evidence="8">
    <location>
        <begin position="262"/>
        <end position="284"/>
    </location>
</feature>
<dbReference type="GO" id="GO:0006882">
    <property type="term" value="P:intracellular zinc ion homeostasis"/>
    <property type="evidence" value="ECO:0007669"/>
    <property type="project" value="TreeGrafter"/>
</dbReference>
<dbReference type="AlphaFoldDB" id="A0A1Y1UB90"/>
<keyword evidence="4 8" id="KW-1133">Transmembrane helix</keyword>
<comment type="subcellular location">
    <subcellularLocation>
        <location evidence="1">Membrane</location>
        <topology evidence="1">Multi-pass membrane protein</topology>
    </subcellularLocation>
</comment>
<feature type="transmembrane region" description="Helical" evidence="8">
    <location>
        <begin position="124"/>
        <end position="143"/>
    </location>
</feature>
<accession>A0A1Y1UB90</accession>
<evidence type="ECO:0000256" key="8">
    <source>
        <dbReference type="SAM" id="Phobius"/>
    </source>
</evidence>
<feature type="binding site" evidence="6">
    <location>
        <position position="302"/>
    </location>
    <ligand>
        <name>Zn(2+)</name>
        <dbReference type="ChEBI" id="CHEBI:29105"/>
    </ligand>
</feature>
<keyword evidence="3 8" id="KW-0812">Transmembrane</keyword>
<dbReference type="GeneID" id="33560706"/>
<protein>
    <submittedName>
        <fullName evidence="9">Hemolysin-III related-domain-containing protein</fullName>
    </submittedName>
</protein>
<evidence type="ECO:0000256" key="7">
    <source>
        <dbReference type="SAM" id="MobiDB-lite"/>
    </source>
</evidence>
<keyword evidence="6" id="KW-0479">Metal-binding</keyword>
<dbReference type="InParanoid" id="A0A1Y1UB90"/>
<dbReference type="STRING" id="4999.A0A1Y1UB90"/>
<feature type="transmembrane region" description="Helical" evidence="8">
    <location>
        <begin position="86"/>
        <end position="104"/>
    </location>
</feature>
<evidence type="ECO:0000256" key="4">
    <source>
        <dbReference type="ARBA" id="ARBA00022989"/>
    </source>
</evidence>